<comment type="similarity">
    <text evidence="2">Belongs to the eukaryotic ribosomal protein eL24 family.</text>
</comment>
<protein>
    <recommendedName>
        <fullName evidence="5">Probable ribosome biogenesis protein RLP24</fullName>
    </recommendedName>
</protein>
<evidence type="ECO:0000313" key="7">
    <source>
        <dbReference type="EMBL" id="KII63719.1"/>
    </source>
</evidence>
<keyword evidence="8" id="KW-1185">Reference proteome</keyword>
<dbReference type="OMA" id="NAGKEMT"/>
<dbReference type="InterPro" id="IPR056366">
    <property type="entry name" value="Ribosomal_eL24"/>
</dbReference>
<dbReference type="InterPro" id="IPR011017">
    <property type="entry name" value="TRASH_dom"/>
</dbReference>
<evidence type="ECO:0000256" key="4">
    <source>
        <dbReference type="ARBA" id="ARBA00023242"/>
    </source>
</evidence>
<comment type="caution">
    <text evidence="7">The sequence shown here is derived from an EMBL/GenBank/DDBJ whole genome shotgun (WGS) entry which is preliminary data.</text>
</comment>
<evidence type="ECO:0000256" key="2">
    <source>
        <dbReference type="ARBA" id="ARBA00005647"/>
    </source>
</evidence>
<dbReference type="GO" id="GO:0005730">
    <property type="term" value="C:nucleolus"/>
    <property type="evidence" value="ECO:0007669"/>
    <property type="project" value="TreeGrafter"/>
</dbReference>
<dbReference type="CDD" id="cd00472">
    <property type="entry name" value="Ribosomal_L24e_L24"/>
    <property type="match status" value="1"/>
</dbReference>
<dbReference type="EMBL" id="JWZT01004611">
    <property type="protein sequence ID" value="KII63719.1"/>
    <property type="molecule type" value="Genomic_DNA"/>
</dbReference>
<proteinExistence type="inferred from homology"/>
<keyword evidence="3" id="KW-0690">Ribosome biogenesis</keyword>
<sequence>MRIEKCYFCSCNVYPGHGITFVRNDSRVFNFCRSKCHRAFKRKWNPRRTPWAKAFRKSRGKELSIDPIFDFEQRRNVPIKYNRVIWTETVKAIQKVEEVANKRKELYLLKRFDAQREKITENNEREVIKNATLINKQDVKQDVINAARQYQLNKLKAKNEPLLKMMDMD</sequence>
<dbReference type="PANTHER" id="PTHR10792">
    <property type="entry name" value="60S RIBOSOMAL PROTEIN L24"/>
    <property type="match status" value="1"/>
</dbReference>
<dbReference type="InterPro" id="IPR038630">
    <property type="entry name" value="L24e/L24_sf"/>
</dbReference>
<dbReference type="PROSITE" id="PS01073">
    <property type="entry name" value="RIBOSOMAL_L24E"/>
    <property type="match status" value="1"/>
</dbReference>
<evidence type="ECO:0000256" key="3">
    <source>
        <dbReference type="ARBA" id="ARBA00022517"/>
    </source>
</evidence>
<dbReference type="GO" id="GO:0042273">
    <property type="term" value="P:ribosomal large subunit biogenesis"/>
    <property type="evidence" value="ECO:0007669"/>
    <property type="project" value="TreeGrafter"/>
</dbReference>
<dbReference type="FunFam" id="2.30.170.20:FF:000001">
    <property type="entry name" value="probable ribosome biogenesis protein RLP24"/>
    <property type="match status" value="1"/>
</dbReference>
<dbReference type="PANTHER" id="PTHR10792:SF8">
    <property type="entry name" value="RIBOSOME BIOGENESIS PROTEIN RLP24-RELATED"/>
    <property type="match status" value="1"/>
</dbReference>
<dbReference type="InterPro" id="IPR023442">
    <property type="entry name" value="Ribosomal_eL24_CS"/>
</dbReference>
<dbReference type="OrthoDB" id="10262490at2759"/>
<dbReference type="Proteomes" id="UP000031668">
    <property type="component" value="Unassembled WGS sequence"/>
</dbReference>
<reference evidence="7 8" key="1">
    <citation type="journal article" date="2014" name="Genome Biol. Evol.">
        <title>The genome of the myxosporean Thelohanellus kitauei shows adaptations to nutrient acquisition within its fish host.</title>
        <authorList>
            <person name="Yang Y."/>
            <person name="Xiong J."/>
            <person name="Zhou Z."/>
            <person name="Huo F."/>
            <person name="Miao W."/>
            <person name="Ran C."/>
            <person name="Liu Y."/>
            <person name="Zhang J."/>
            <person name="Feng J."/>
            <person name="Wang M."/>
            <person name="Wang M."/>
            <person name="Wang L."/>
            <person name="Yao B."/>
        </authorList>
    </citation>
    <scope>NUCLEOTIDE SEQUENCE [LARGE SCALE GENOMIC DNA]</scope>
    <source>
        <strain evidence="7">Wuqing</strain>
    </source>
</reference>
<dbReference type="InterPro" id="IPR000988">
    <property type="entry name" value="Ribosomal_eL24-rel_N"/>
</dbReference>
<gene>
    <name evidence="7" type="ORF">RF11_09077</name>
</gene>
<evidence type="ECO:0000313" key="8">
    <source>
        <dbReference type="Proteomes" id="UP000031668"/>
    </source>
</evidence>
<comment type="subcellular location">
    <subcellularLocation>
        <location evidence="1">Nucleus</location>
    </subcellularLocation>
</comment>
<evidence type="ECO:0000256" key="5">
    <source>
        <dbReference type="ARBA" id="ARBA00039784"/>
    </source>
</evidence>
<evidence type="ECO:0000259" key="6">
    <source>
        <dbReference type="SMART" id="SM00746"/>
    </source>
</evidence>
<dbReference type="Pfam" id="PF01246">
    <property type="entry name" value="Ribosomal_L24e"/>
    <property type="match status" value="1"/>
</dbReference>
<keyword evidence="4" id="KW-0539">Nucleus</keyword>
<organism evidence="7 8">
    <name type="scientific">Thelohanellus kitauei</name>
    <name type="common">Myxosporean</name>
    <dbReference type="NCBI Taxonomy" id="669202"/>
    <lineage>
        <taxon>Eukaryota</taxon>
        <taxon>Metazoa</taxon>
        <taxon>Cnidaria</taxon>
        <taxon>Myxozoa</taxon>
        <taxon>Myxosporea</taxon>
        <taxon>Bivalvulida</taxon>
        <taxon>Platysporina</taxon>
        <taxon>Myxobolidae</taxon>
        <taxon>Thelohanellus</taxon>
    </lineage>
</organism>
<evidence type="ECO:0000256" key="1">
    <source>
        <dbReference type="ARBA" id="ARBA00004123"/>
    </source>
</evidence>
<dbReference type="GO" id="GO:0003735">
    <property type="term" value="F:structural constituent of ribosome"/>
    <property type="evidence" value="ECO:0007669"/>
    <property type="project" value="InterPro"/>
</dbReference>
<accession>A0A0C2MHB3</accession>
<dbReference type="AlphaFoldDB" id="A0A0C2MHB3"/>
<dbReference type="SUPFAM" id="SSF57716">
    <property type="entry name" value="Glucocorticoid receptor-like (DNA-binding domain)"/>
    <property type="match status" value="1"/>
</dbReference>
<dbReference type="SMART" id="SM00746">
    <property type="entry name" value="TRASH"/>
    <property type="match status" value="1"/>
</dbReference>
<feature type="domain" description="TRASH" evidence="6">
    <location>
        <begin position="6"/>
        <end position="44"/>
    </location>
</feature>
<dbReference type="Gene3D" id="2.30.170.20">
    <property type="entry name" value="Ribosomal protein L24e"/>
    <property type="match status" value="1"/>
</dbReference>
<name>A0A0C2MHB3_THEKT</name>